<dbReference type="GO" id="GO:0008061">
    <property type="term" value="F:chitin binding"/>
    <property type="evidence" value="ECO:0007669"/>
    <property type="project" value="InterPro"/>
</dbReference>
<gene>
    <name evidence="3" type="ORF">BC351_28155</name>
</gene>
<feature type="chain" id="PRO_5012279634" evidence="1">
    <location>
        <begin position="30"/>
        <end position="345"/>
    </location>
</feature>
<dbReference type="EMBL" id="MBTG01000016">
    <property type="protein sequence ID" value="OPH56371.1"/>
    <property type="molecule type" value="Genomic_DNA"/>
</dbReference>
<dbReference type="SMART" id="SM00636">
    <property type="entry name" value="Glyco_18"/>
    <property type="match status" value="1"/>
</dbReference>
<dbReference type="InterPro" id="IPR001223">
    <property type="entry name" value="Glyco_hydro18_cat"/>
</dbReference>
<evidence type="ECO:0000313" key="3">
    <source>
        <dbReference type="EMBL" id="OPH56371.1"/>
    </source>
</evidence>
<dbReference type="OrthoDB" id="9769314at2"/>
<dbReference type="InterPro" id="IPR029070">
    <property type="entry name" value="Chitinase_insertion_sf"/>
</dbReference>
<proteinExistence type="predicted"/>
<keyword evidence="4" id="KW-1185">Reference proteome</keyword>
<dbReference type="RefSeq" id="WP_144028452.1">
    <property type="nucleotide sequence ID" value="NZ_MBTG01000016.1"/>
</dbReference>
<dbReference type="AlphaFoldDB" id="A0A1V4HID6"/>
<dbReference type="Pfam" id="PF00704">
    <property type="entry name" value="Glyco_hydro_18"/>
    <property type="match status" value="1"/>
</dbReference>
<reference evidence="4" key="1">
    <citation type="submission" date="2016-07" db="EMBL/GenBank/DDBJ databases">
        <authorList>
            <person name="Florea S."/>
            <person name="Webb J.S."/>
            <person name="Jaromczyk J."/>
            <person name="Schardl C.L."/>
        </authorList>
    </citation>
    <scope>NUCLEOTIDE SEQUENCE [LARGE SCALE GENOMIC DNA]</scope>
    <source>
        <strain evidence="4">CY1</strain>
    </source>
</reference>
<evidence type="ECO:0000259" key="2">
    <source>
        <dbReference type="PROSITE" id="PS51910"/>
    </source>
</evidence>
<accession>A0A1V4HID6</accession>
<dbReference type="GO" id="GO:0005975">
    <property type="term" value="P:carbohydrate metabolic process"/>
    <property type="evidence" value="ECO:0007669"/>
    <property type="project" value="InterPro"/>
</dbReference>
<dbReference type="SUPFAM" id="SSF51445">
    <property type="entry name" value="(Trans)glycosidases"/>
    <property type="match status" value="1"/>
</dbReference>
<keyword evidence="1" id="KW-0732">Signal</keyword>
<evidence type="ECO:0000256" key="1">
    <source>
        <dbReference type="SAM" id="SignalP"/>
    </source>
</evidence>
<comment type="caution">
    <text evidence="3">The sequence shown here is derived from an EMBL/GenBank/DDBJ whole genome shotgun (WGS) entry which is preliminary data.</text>
</comment>
<protein>
    <submittedName>
        <fullName evidence="3">Spore protein O</fullName>
    </submittedName>
</protein>
<dbReference type="Gene3D" id="3.10.50.10">
    <property type="match status" value="1"/>
</dbReference>
<dbReference type="InterPro" id="IPR011583">
    <property type="entry name" value="Chitinase_II/V-like_cat"/>
</dbReference>
<dbReference type="STRING" id="1469647.BC351_28155"/>
<dbReference type="PANTHER" id="PTHR46066:SF2">
    <property type="entry name" value="CHITINASE DOMAIN-CONTAINING PROTEIN 1"/>
    <property type="match status" value="1"/>
</dbReference>
<feature type="domain" description="GH18" evidence="2">
    <location>
        <begin position="32"/>
        <end position="345"/>
    </location>
</feature>
<dbReference type="PROSITE" id="PS51910">
    <property type="entry name" value="GH18_2"/>
    <property type="match status" value="1"/>
</dbReference>
<dbReference type="InterPro" id="IPR017853">
    <property type="entry name" value="GH"/>
</dbReference>
<dbReference type="Proteomes" id="UP000190626">
    <property type="component" value="Unassembled WGS sequence"/>
</dbReference>
<feature type="signal peptide" evidence="1">
    <location>
        <begin position="1"/>
        <end position="29"/>
    </location>
</feature>
<organism evidence="3 4">
    <name type="scientific">Paenibacillus ferrarius</name>
    <dbReference type="NCBI Taxonomy" id="1469647"/>
    <lineage>
        <taxon>Bacteria</taxon>
        <taxon>Bacillati</taxon>
        <taxon>Bacillota</taxon>
        <taxon>Bacilli</taxon>
        <taxon>Bacillales</taxon>
        <taxon>Paenibacillaceae</taxon>
        <taxon>Paenibacillus</taxon>
    </lineage>
</organism>
<sequence>MKIKGMASFLTAAALVFTLSAGVSSKASANSPIILGYYTNDSFAALTSYHSYINQISTDTFNTDASGNIVGTIPTQAVNYANSVGILPYALVSNYGATDWDSNAAHQVLTNAAAKQKLIANMVALVKTNHYKGINIDFESVLASDRNALTSFVKDVASIMKAQGYLTMVSVPAKDTDDPADDWSGAFDYEQLGTYADFIQVMTYDEHGVWADPGSVASKPWMTAALKFSITYVPSEKVIMGIPAYGNDWNLSDKTNSSNKLIPWKDIPQLITSTKGKPTRDNASGSMTFKYTAKDGSRHVVWYEDETSIKTKTHYTLTYELAGVSVYAMGEEDETFWKAIAAGLK</sequence>
<dbReference type="PANTHER" id="PTHR46066">
    <property type="entry name" value="CHITINASE DOMAIN-CONTAINING PROTEIN 1 FAMILY MEMBER"/>
    <property type="match status" value="1"/>
</dbReference>
<name>A0A1V4HID6_9BACL</name>
<dbReference type="Gene3D" id="3.20.20.80">
    <property type="entry name" value="Glycosidases"/>
    <property type="match status" value="1"/>
</dbReference>
<evidence type="ECO:0000313" key="4">
    <source>
        <dbReference type="Proteomes" id="UP000190626"/>
    </source>
</evidence>